<organism evidence="3 4">
    <name type="scientific">Shinella zoogloeoides</name>
    <name type="common">Crabtreella saccharophila</name>
    <dbReference type="NCBI Taxonomy" id="352475"/>
    <lineage>
        <taxon>Bacteria</taxon>
        <taxon>Pseudomonadati</taxon>
        <taxon>Pseudomonadota</taxon>
        <taxon>Alphaproteobacteria</taxon>
        <taxon>Hyphomicrobiales</taxon>
        <taxon>Rhizobiaceae</taxon>
        <taxon>Shinella</taxon>
    </lineage>
</organism>
<keyword evidence="1" id="KW-0812">Transmembrane</keyword>
<dbReference type="AlphaFoldDB" id="A0A6N8TNZ2"/>
<feature type="transmembrane region" description="Helical" evidence="1">
    <location>
        <begin position="81"/>
        <end position="100"/>
    </location>
</feature>
<comment type="caution">
    <text evidence="3">The sequence shown here is derived from an EMBL/GenBank/DDBJ whole genome shotgun (WGS) entry which is preliminary data.</text>
</comment>
<evidence type="ECO:0000313" key="4">
    <source>
        <dbReference type="Proteomes" id="UP000440304"/>
    </source>
</evidence>
<reference evidence="3 4" key="1">
    <citation type="submission" date="2019-12" db="EMBL/GenBank/DDBJ databases">
        <title>Shinella granuli gen. nov., sp. nov., and proposal of the reclassification of Zoogloea ramigera ATCC 19623 as Shinella zoogloeoides sp. nov.</title>
        <authorList>
            <person name="Gao J."/>
        </authorList>
    </citation>
    <scope>NUCLEOTIDE SEQUENCE [LARGE SCALE GENOMIC DNA]</scope>
    <source>
        <strain evidence="3 4">DSM 287</strain>
    </source>
</reference>
<protein>
    <submittedName>
        <fullName evidence="3">Iron dicitrate transport regulator FecR</fullName>
    </submittedName>
</protein>
<dbReference type="RefSeq" id="WP_160788050.1">
    <property type="nucleotide sequence ID" value="NZ_CP086612.1"/>
</dbReference>
<dbReference type="PANTHER" id="PTHR30273">
    <property type="entry name" value="PERIPLASMIC SIGNAL SENSOR AND SIGMA FACTOR ACTIVATOR FECR-RELATED"/>
    <property type="match status" value="1"/>
</dbReference>
<dbReference type="GO" id="GO:0016989">
    <property type="term" value="F:sigma factor antagonist activity"/>
    <property type="evidence" value="ECO:0007669"/>
    <property type="project" value="TreeGrafter"/>
</dbReference>
<keyword evidence="1" id="KW-1133">Transmembrane helix</keyword>
<evidence type="ECO:0000256" key="1">
    <source>
        <dbReference type="SAM" id="Phobius"/>
    </source>
</evidence>
<gene>
    <name evidence="3" type="ORF">GR156_21460</name>
</gene>
<dbReference type="InterPro" id="IPR012373">
    <property type="entry name" value="Ferrdict_sens_TM"/>
</dbReference>
<dbReference type="Pfam" id="PF04773">
    <property type="entry name" value="FecR"/>
    <property type="match status" value="1"/>
</dbReference>
<dbReference type="Gene3D" id="2.60.120.1440">
    <property type="match status" value="1"/>
</dbReference>
<dbReference type="InterPro" id="IPR006860">
    <property type="entry name" value="FecR"/>
</dbReference>
<dbReference type="PIRSF" id="PIRSF018266">
    <property type="entry name" value="FecR"/>
    <property type="match status" value="1"/>
</dbReference>
<proteinExistence type="predicted"/>
<dbReference type="OrthoDB" id="9798846at2"/>
<dbReference type="PANTHER" id="PTHR30273:SF2">
    <property type="entry name" value="PROTEIN FECR"/>
    <property type="match status" value="1"/>
</dbReference>
<evidence type="ECO:0000313" key="3">
    <source>
        <dbReference type="EMBL" id="MXO02874.1"/>
    </source>
</evidence>
<name>A0A6N8TNZ2_SHIZO</name>
<dbReference type="Proteomes" id="UP000440304">
    <property type="component" value="Unassembled WGS sequence"/>
</dbReference>
<sequence length="320" mass="34784">MNDVTPDQDRLLDEAIDLLIRYQNDPENPVANEMIRAWRARGAQYEQVWARVSKVHGASGRILTEERRRERRQSLGLTRRNLMIGGFTAAGAGLAAYVAGPQIVLQARADYRTAKGEKRNIALPDGSVAVLGPESAIALDYRDDSRTIDLLAGMSFFEVASDARRPFRVLSGSLSATALGTAFDVSNDDSILTVSVDHGLVDVRLNDSALAGGEKLGEGQWITFDPSSGGIDRGKRESGQIASWRDNLIIAEREAVSALVARIGRWMPGRVVMADPYIGRQRVSGVFDLNDPLRALQAVVHPAGGRVRQLSSLVTVISPL</sequence>
<feature type="domain" description="FecR protein" evidence="2">
    <location>
        <begin position="110"/>
        <end position="201"/>
    </location>
</feature>
<keyword evidence="1" id="KW-0472">Membrane</keyword>
<accession>A0A6N8TNZ2</accession>
<dbReference type="EMBL" id="WUML01000035">
    <property type="protein sequence ID" value="MXO02874.1"/>
    <property type="molecule type" value="Genomic_DNA"/>
</dbReference>
<evidence type="ECO:0000259" key="2">
    <source>
        <dbReference type="Pfam" id="PF04773"/>
    </source>
</evidence>